<dbReference type="InterPro" id="IPR029062">
    <property type="entry name" value="Class_I_gatase-like"/>
</dbReference>
<keyword evidence="2" id="KW-0315">Glutamine amidotransferase</keyword>
<dbReference type="InterPro" id="IPR052158">
    <property type="entry name" value="INH-QAR"/>
</dbReference>
<dbReference type="InterPro" id="IPR002818">
    <property type="entry name" value="DJ-1/PfpI"/>
</dbReference>
<dbReference type="Gene3D" id="3.40.50.880">
    <property type="match status" value="1"/>
</dbReference>
<organism evidence="2 3">
    <name type="scientific">Parachaetomium inaequale</name>
    <dbReference type="NCBI Taxonomy" id="2588326"/>
    <lineage>
        <taxon>Eukaryota</taxon>
        <taxon>Fungi</taxon>
        <taxon>Dikarya</taxon>
        <taxon>Ascomycota</taxon>
        <taxon>Pezizomycotina</taxon>
        <taxon>Sordariomycetes</taxon>
        <taxon>Sordariomycetidae</taxon>
        <taxon>Sordariales</taxon>
        <taxon>Chaetomiaceae</taxon>
        <taxon>Parachaetomium</taxon>
    </lineage>
</organism>
<dbReference type="Proteomes" id="UP001303115">
    <property type="component" value="Unassembled WGS sequence"/>
</dbReference>
<reference evidence="3" key="1">
    <citation type="journal article" date="2023" name="Mol. Phylogenet. Evol.">
        <title>Genome-scale phylogeny and comparative genomics of the fungal order Sordariales.</title>
        <authorList>
            <person name="Hensen N."/>
            <person name="Bonometti L."/>
            <person name="Westerberg I."/>
            <person name="Brannstrom I.O."/>
            <person name="Guillou S."/>
            <person name="Cros-Aarteil S."/>
            <person name="Calhoun S."/>
            <person name="Haridas S."/>
            <person name="Kuo A."/>
            <person name="Mondo S."/>
            <person name="Pangilinan J."/>
            <person name="Riley R."/>
            <person name="LaButti K."/>
            <person name="Andreopoulos B."/>
            <person name="Lipzen A."/>
            <person name="Chen C."/>
            <person name="Yan M."/>
            <person name="Daum C."/>
            <person name="Ng V."/>
            <person name="Clum A."/>
            <person name="Steindorff A."/>
            <person name="Ohm R.A."/>
            <person name="Martin F."/>
            <person name="Silar P."/>
            <person name="Natvig D.O."/>
            <person name="Lalanne C."/>
            <person name="Gautier V."/>
            <person name="Ament-Velasquez S.L."/>
            <person name="Kruys A."/>
            <person name="Hutchinson M.I."/>
            <person name="Powell A.J."/>
            <person name="Barry K."/>
            <person name="Miller A.N."/>
            <person name="Grigoriev I.V."/>
            <person name="Debuchy R."/>
            <person name="Gladieux P."/>
            <person name="Hiltunen Thoren M."/>
            <person name="Johannesson H."/>
        </authorList>
    </citation>
    <scope>NUCLEOTIDE SEQUENCE [LARGE SCALE GENOMIC DNA]</scope>
    <source>
        <strain evidence="3">CBS 284.82</strain>
    </source>
</reference>
<dbReference type="EMBL" id="MU854413">
    <property type="protein sequence ID" value="KAK4038984.1"/>
    <property type="molecule type" value="Genomic_DNA"/>
</dbReference>
<dbReference type="Pfam" id="PF01965">
    <property type="entry name" value="DJ-1_PfpI"/>
    <property type="match status" value="1"/>
</dbReference>
<dbReference type="AlphaFoldDB" id="A0AAN6PHB3"/>
<keyword evidence="3" id="KW-1185">Reference proteome</keyword>
<dbReference type="PANTHER" id="PTHR43130">
    <property type="entry name" value="ARAC-FAMILY TRANSCRIPTIONAL REGULATOR"/>
    <property type="match status" value="1"/>
</dbReference>
<dbReference type="SUPFAM" id="SSF52317">
    <property type="entry name" value="Class I glutamine amidotransferase-like"/>
    <property type="match status" value="1"/>
</dbReference>
<dbReference type="PANTHER" id="PTHR43130:SF7">
    <property type="entry name" value="DJ-1_PFPI DOMAIN-CONTAINING PROTEIN"/>
    <property type="match status" value="1"/>
</dbReference>
<feature type="domain" description="DJ-1/PfpI" evidence="1">
    <location>
        <begin position="65"/>
        <end position="175"/>
    </location>
</feature>
<comment type="caution">
    <text evidence="2">The sequence shown here is derived from an EMBL/GenBank/DDBJ whole genome shotgun (WGS) entry which is preliminary data.</text>
</comment>
<accession>A0AAN6PHB3</accession>
<protein>
    <submittedName>
        <fullName evidence="2">Class I glutamine amidotransferase-like protein</fullName>
    </submittedName>
</protein>
<sequence length="233" mass="26206">MASSVPKTPRRLRIGVMMDEVQLSDIMGIDIFGNLSQEYMAKVQVFEPKWGAIEHHAAPMEFFYIATTLEPANLTPDGLRFVPNVTYDDCPRDLDIVIVGGPLWTHRPAQADRFMKEAWLKTRVWLTTCIGSMWLASSGVLGGLKCTTNREGLEAAKKMHPEVEWLDQRWVVEEKPFDGEGKGELWTAGGAGAGINMIATYCLENFDKDFVNTLALRPLEFRLDGNMSQFYLA</sequence>
<evidence type="ECO:0000313" key="2">
    <source>
        <dbReference type="EMBL" id="KAK4038984.1"/>
    </source>
</evidence>
<gene>
    <name evidence="2" type="ORF">C8A01DRAFT_16970</name>
</gene>
<name>A0AAN6PHB3_9PEZI</name>
<evidence type="ECO:0000313" key="3">
    <source>
        <dbReference type="Proteomes" id="UP001303115"/>
    </source>
</evidence>
<evidence type="ECO:0000259" key="1">
    <source>
        <dbReference type="Pfam" id="PF01965"/>
    </source>
</evidence>
<proteinExistence type="predicted"/>